<feature type="transmembrane region" description="Helical" evidence="8">
    <location>
        <begin position="244"/>
        <end position="274"/>
    </location>
</feature>
<proteinExistence type="predicted"/>
<evidence type="ECO:0000313" key="10">
    <source>
        <dbReference type="Proteomes" id="UP001369086"/>
    </source>
</evidence>
<evidence type="ECO:0000313" key="9">
    <source>
        <dbReference type="EMBL" id="KAK6489130.1"/>
    </source>
</evidence>
<feature type="transmembrane region" description="Helical" evidence="8">
    <location>
        <begin position="340"/>
        <end position="357"/>
    </location>
</feature>
<keyword evidence="3" id="KW-0328">Glycosyltransferase</keyword>
<dbReference type="PANTHER" id="PTHR22914:SF42">
    <property type="entry name" value="CHITIN SYNTHASE"/>
    <property type="match status" value="1"/>
</dbReference>
<comment type="caution">
    <text evidence="9">The sequence shown here is derived from an EMBL/GenBank/DDBJ whole genome shotgun (WGS) entry which is preliminary data.</text>
</comment>
<dbReference type="SUPFAM" id="SSF53448">
    <property type="entry name" value="Nucleotide-diphospho-sugar transferases"/>
    <property type="match status" value="1"/>
</dbReference>
<keyword evidence="5 8" id="KW-1133">Transmembrane helix</keyword>
<dbReference type="InterPro" id="IPR029044">
    <property type="entry name" value="Nucleotide-diphossugar_trans"/>
</dbReference>
<feature type="transmembrane region" description="Helical" evidence="8">
    <location>
        <begin position="533"/>
        <end position="558"/>
    </location>
</feature>
<reference evidence="9 10" key="1">
    <citation type="submission" date="2021-05" db="EMBL/GenBank/DDBJ databases">
        <authorList>
            <person name="Zahm M."/>
            <person name="Klopp C."/>
            <person name="Cabau C."/>
            <person name="Kuhl H."/>
            <person name="Suciu R."/>
            <person name="Ciorpac M."/>
            <person name="Holostenco D."/>
            <person name="Gessner J."/>
            <person name="Wuertz S."/>
            <person name="Hohne C."/>
            <person name="Stock M."/>
            <person name="Gislard M."/>
            <person name="Lluch J."/>
            <person name="Milhes M."/>
            <person name="Lampietro C."/>
            <person name="Lopez Roques C."/>
            <person name="Donnadieu C."/>
            <person name="Du K."/>
            <person name="Schartl M."/>
            <person name="Guiguen Y."/>
        </authorList>
    </citation>
    <scope>NUCLEOTIDE SEQUENCE [LARGE SCALE GENOMIC DNA]</scope>
    <source>
        <strain evidence="9">Hh-F2</strain>
        <tissue evidence="9">Blood</tissue>
    </source>
</reference>
<gene>
    <name evidence="9" type="ORF">HHUSO_G8144</name>
</gene>
<accession>A0ABR0ZXP9</accession>
<dbReference type="EMBL" id="JAHFZB010000006">
    <property type="protein sequence ID" value="KAK6489130.1"/>
    <property type="molecule type" value="Genomic_DNA"/>
</dbReference>
<name>A0ABR0ZXP9_HUSHU</name>
<keyword evidence="4 8" id="KW-0812">Transmembrane</keyword>
<keyword evidence="10" id="KW-1185">Reference proteome</keyword>
<feature type="transmembrane region" description="Helical" evidence="8">
    <location>
        <begin position="306"/>
        <end position="328"/>
    </location>
</feature>
<evidence type="ECO:0000256" key="4">
    <source>
        <dbReference type="ARBA" id="ARBA00022692"/>
    </source>
</evidence>
<dbReference type="Pfam" id="PF03142">
    <property type="entry name" value="Chitin_synth_2"/>
    <property type="match status" value="1"/>
</dbReference>
<dbReference type="EC" id="2.4.1.16" evidence="2"/>
<evidence type="ECO:0000256" key="2">
    <source>
        <dbReference type="ARBA" id="ARBA00012543"/>
    </source>
</evidence>
<keyword evidence="3" id="KW-0808">Transferase</keyword>
<evidence type="ECO:0000256" key="7">
    <source>
        <dbReference type="SAM" id="MobiDB-lite"/>
    </source>
</evidence>
<feature type="transmembrane region" description="Helical" evidence="8">
    <location>
        <begin position="280"/>
        <end position="299"/>
    </location>
</feature>
<dbReference type="PANTHER" id="PTHR22914">
    <property type="entry name" value="CHITIN SYNTHASE"/>
    <property type="match status" value="1"/>
</dbReference>
<evidence type="ECO:0000256" key="8">
    <source>
        <dbReference type="SAM" id="Phobius"/>
    </source>
</evidence>
<evidence type="ECO:0000256" key="5">
    <source>
        <dbReference type="ARBA" id="ARBA00022989"/>
    </source>
</evidence>
<evidence type="ECO:0000256" key="1">
    <source>
        <dbReference type="ARBA" id="ARBA00004141"/>
    </source>
</evidence>
<protein>
    <recommendedName>
        <fullName evidence="2">chitin synthase</fullName>
        <ecNumber evidence="2">2.4.1.16</ecNumber>
    </recommendedName>
</protein>
<organism evidence="9 10">
    <name type="scientific">Huso huso</name>
    <name type="common">Beluga</name>
    <name type="synonym">Acipenser huso</name>
    <dbReference type="NCBI Taxonomy" id="61971"/>
    <lineage>
        <taxon>Eukaryota</taxon>
        <taxon>Metazoa</taxon>
        <taxon>Chordata</taxon>
        <taxon>Craniata</taxon>
        <taxon>Vertebrata</taxon>
        <taxon>Euteleostomi</taxon>
        <taxon>Actinopterygii</taxon>
        <taxon>Chondrostei</taxon>
        <taxon>Acipenseriformes</taxon>
        <taxon>Acipenseridae</taxon>
        <taxon>Huso</taxon>
    </lineage>
</organism>
<feature type="transmembrane region" description="Helical" evidence="8">
    <location>
        <begin position="364"/>
        <end position="385"/>
    </location>
</feature>
<feature type="compositionally biased region" description="Polar residues" evidence="7">
    <location>
        <begin position="442"/>
        <end position="453"/>
    </location>
</feature>
<feature type="region of interest" description="Disordered" evidence="7">
    <location>
        <begin position="442"/>
        <end position="461"/>
    </location>
</feature>
<feature type="transmembrane region" description="Helical" evidence="8">
    <location>
        <begin position="579"/>
        <end position="601"/>
    </location>
</feature>
<sequence>MPTPYGGRLCYVLPHGNCLYVHFKNKQRIRHKKRWSQVMYLYYLLGWKLTRKYFTSLEKEKHNTYILALDGDVDFQPSSIMLLIDRLKKYPKVGAACGRIHPTGFGSMVWYQKFEYAICHWLQKTAEHVFGCVLCSPGCFSLFRGAALMDDNVMKKYTTQATEAAHYVQYDQGEDRWLCTLLLQQGWRVEYNAASDAYTNAPQEFHEFYNQRRRWGPSTMFNIIDFLNTHKQTKKKNPSISRLYILYQIIYLIASILGPAIVCLMISGCFSFIFNWDPNLCLFLATLPPALYIVVCYKVKTDIQIIIAAILSTVYAFLMSATVIAIIGEMVKQQTFMTPSGLFLIFLGILFTVTALLHPQEFHLVIYGFLYIICIPSGYLLLNIYSVMNLNNVSWGTREVASKSQQQNKDTKNHNILDKNCMCCGWDTKFRISKYQKITSSTEQQQPLLPQNESQDEEVQPPVEIDATAEECWIHQLQEKSGEIEIVEDRLDDDEIPFWEGLIQEYLKPIKEDKAKQDQLTQELGSLRNKVAFVYFFINALWLISTCIIQSVGSYVSIKFKKLNANGTLAEDGIMHLEPIGLLFIVTVAGLLIVQFLAMIYHRLCALTHLMAYIGTEEETKQKPKYELLDPASEFA</sequence>
<dbReference type="Proteomes" id="UP001369086">
    <property type="component" value="Unassembled WGS sequence"/>
</dbReference>
<evidence type="ECO:0000256" key="3">
    <source>
        <dbReference type="ARBA" id="ARBA00022676"/>
    </source>
</evidence>
<dbReference type="InterPro" id="IPR004835">
    <property type="entry name" value="Chitin_synth"/>
</dbReference>
<comment type="subcellular location">
    <subcellularLocation>
        <location evidence="1">Membrane</location>
        <topology evidence="1">Multi-pass membrane protein</topology>
    </subcellularLocation>
</comment>
<evidence type="ECO:0000256" key="6">
    <source>
        <dbReference type="ARBA" id="ARBA00023136"/>
    </source>
</evidence>
<keyword evidence="6 8" id="KW-0472">Membrane</keyword>